<dbReference type="RefSeq" id="WP_180283879.1">
    <property type="nucleotide sequence ID" value="NZ_JABFDB010000014.1"/>
</dbReference>
<keyword evidence="1" id="KW-0472">Membrane</keyword>
<gene>
    <name evidence="2" type="ORF">HND93_19545</name>
</gene>
<dbReference type="EMBL" id="JABFDB010000014">
    <property type="protein sequence ID" value="NYZ21914.1"/>
    <property type="molecule type" value="Genomic_DNA"/>
</dbReference>
<keyword evidence="3" id="KW-1185">Reference proteome</keyword>
<evidence type="ECO:0000256" key="1">
    <source>
        <dbReference type="SAM" id="Phobius"/>
    </source>
</evidence>
<name>A0ABX2TC54_9PROT</name>
<protein>
    <submittedName>
        <fullName evidence="2">Uncharacterized protein</fullName>
    </submittedName>
</protein>
<feature type="transmembrane region" description="Helical" evidence="1">
    <location>
        <begin position="34"/>
        <end position="60"/>
    </location>
</feature>
<accession>A0ABX2TC54</accession>
<proteinExistence type="predicted"/>
<organism evidence="2 3">
    <name type="scientific">Azospirillum oleiclasticum</name>
    <dbReference type="NCBI Taxonomy" id="2735135"/>
    <lineage>
        <taxon>Bacteria</taxon>
        <taxon>Pseudomonadati</taxon>
        <taxon>Pseudomonadota</taxon>
        <taxon>Alphaproteobacteria</taxon>
        <taxon>Rhodospirillales</taxon>
        <taxon>Azospirillaceae</taxon>
        <taxon>Azospirillum</taxon>
    </lineage>
</organism>
<sequence>MRWVVMFLGLCSGLVAVAALTLWAFEGFATWNLSVMGVVALVAGSALTALLAIGLMALVFHSHRSGHDEAAAHDDPFAGPRP</sequence>
<reference evidence="2 3" key="1">
    <citation type="submission" date="2020-05" db="EMBL/GenBank/DDBJ databases">
        <title>Azospirillum oleiclasticum sp. nov, a nitrogen-fixing and heavy crude oil-emulsifying bacterium isolated from the crude oil of Yumen Oilfield.</title>
        <authorList>
            <person name="Wu D."/>
            <person name="Cai M."/>
            <person name="Zhang X."/>
        </authorList>
    </citation>
    <scope>NUCLEOTIDE SEQUENCE [LARGE SCALE GENOMIC DNA]</scope>
    <source>
        <strain evidence="2 3">ROY-1-1-2</strain>
    </source>
</reference>
<comment type="caution">
    <text evidence="2">The sequence shown here is derived from an EMBL/GenBank/DDBJ whole genome shotgun (WGS) entry which is preliminary data.</text>
</comment>
<keyword evidence="1" id="KW-1133">Transmembrane helix</keyword>
<keyword evidence="1" id="KW-0812">Transmembrane</keyword>
<evidence type="ECO:0000313" key="2">
    <source>
        <dbReference type="EMBL" id="NYZ21914.1"/>
    </source>
</evidence>
<evidence type="ECO:0000313" key="3">
    <source>
        <dbReference type="Proteomes" id="UP000584642"/>
    </source>
</evidence>
<dbReference type="Proteomes" id="UP000584642">
    <property type="component" value="Unassembled WGS sequence"/>
</dbReference>